<dbReference type="Proteomes" id="UP001589718">
    <property type="component" value="Unassembled WGS sequence"/>
</dbReference>
<dbReference type="Pfam" id="PF03995">
    <property type="entry name" value="Inhibitor_I36"/>
    <property type="match status" value="1"/>
</dbReference>
<feature type="signal peptide" evidence="1">
    <location>
        <begin position="1"/>
        <end position="28"/>
    </location>
</feature>
<feature type="chain" id="PRO_5046594222" evidence="1">
    <location>
        <begin position="29"/>
        <end position="167"/>
    </location>
</feature>
<dbReference type="Gene3D" id="2.60.20.10">
    <property type="entry name" value="Crystallins"/>
    <property type="match status" value="1"/>
</dbReference>
<comment type="caution">
    <text evidence="2">The sequence shown here is derived from an EMBL/GenBank/DDBJ whole genome shotgun (WGS) entry which is preliminary data.</text>
</comment>
<dbReference type="RefSeq" id="WP_345219768.1">
    <property type="nucleotide sequence ID" value="NZ_BAAAXE010000002.1"/>
</dbReference>
<gene>
    <name evidence="2" type="ORF">ACFFTU_24460</name>
</gene>
<evidence type="ECO:0000256" key="1">
    <source>
        <dbReference type="SAM" id="SignalP"/>
    </source>
</evidence>
<reference evidence="2 3" key="1">
    <citation type="submission" date="2024-09" db="EMBL/GenBank/DDBJ databases">
        <authorList>
            <person name="Sun Q."/>
            <person name="Mori K."/>
        </authorList>
    </citation>
    <scope>NUCLEOTIDE SEQUENCE [LARGE SCALE GENOMIC DNA]</scope>
    <source>
        <strain evidence="2 3">JCM 4362</strain>
    </source>
</reference>
<evidence type="ECO:0000313" key="2">
    <source>
        <dbReference type="EMBL" id="MFB9523104.1"/>
    </source>
</evidence>
<name>A0ABV5PJ07_STRCM</name>
<protein>
    <submittedName>
        <fullName evidence="2">Peptidase inhibitor family I36 protein</fullName>
    </submittedName>
</protein>
<dbReference type="EMBL" id="JBHMCR010000016">
    <property type="protein sequence ID" value="MFB9523104.1"/>
    <property type="molecule type" value="Genomic_DNA"/>
</dbReference>
<keyword evidence="3" id="KW-1185">Reference proteome</keyword>
<evidence type="ECO:0000313" key="3">
    <source>
        <dbReference type="Proteomes" id="UP001589718"/>
    </source>
</evidence>
<organism evidence="2 3">
    <name type="scientific">Streptomyces cremeus</name>
    <dbReference type="NCBI Taxonomy" id="66881"/>
    <lineage>
        <taxon>Bacteria</taxon>
        <taxon>Bacillati</taxon>
        <taxon>Actinomycetota</taxon>
        <taxon>Actinomycetes</taxon>
        <taxon>Kitasatosporales</taxon>
        <taxon>Streptomycetaceae</taxon>
        <taxon>Streptomyces</taxon>
    </lineage>
</organism>
<accession>A0ABV5PJ07</accession>
<proteinExistence type="predicted"/>
<sequence length="167" mass="18411">MKTPKKTGIALGAGALLLSGLTTAPAVAAPAASSSLSSAKVDAYMAVVPNGTKVSDNEITWENGQVRVVMSAAKKSCAVGYYCVWEHSRFRGAMAAWTGSKDRCKKFNFTKYWKNKVSSFQARGNCERGNYFLKAAKDWQPDWFEPFEGAKEYVRYNDDYDYASKGL</sequence>
<keyword evidence="1" id="KW-0732">Signal</keyword>